<sequence length="220" mass="23849">MPRKTPTQPAFNRVRNPKRASYDRAQIDPILDAGLVGHFGFVAEDRPMVIPMAYARDGDVVYLHGATKTRAMNQTNGLKACLTVTILGGIVAARSAFHHSVNYRSVVIHGTAHIVTDRAERNRALQLITEHLLPGRYEEVRPITPQEDKATGVLALHIEAASAKIRSGPPVDDDADLTLGLWGGVLPITTALGRGVPDGHTPEGMAEPPSFAEARVRFAR</sequence>
<proteinExistence type="predicted"/>
<keyword evidence="3" id="KW-1185">Reference proteome</keyword>
<dbReference type="Proteomes" id="UP001652564">
    <property type="component" value="Unassembled WGS sequence"/>
</dbReference>
<evidence type="ECO:0000256" key="1">
    <source>
        <dbReference type="SAM" id="MobiDB-lite"/>
    </source>
</evidence>
<dbReference type="InterPro" id="IPR012349">
    <property type="entry name" value="Split_barrel_FMN-bd"/>
</dbReference>
<reference evidence="2 3" key="1">
    <citation type="submission" date="2022-10" db="EMBL/GenBank/DDBJ databases">
        <title>Defluviimonas sp. nov., isolated from ocean surface sediments.</title>
        <authorList>
            <person name="He W."/>
            <person name="Wang L."/>
            <person name="Zhang D.-F."/>
        </authorList>
    </citation>
    <scope>NUCLEOTIDE SEQUENCE [LARGE SCALE GENOMIC DNA]</scope>
    <source>
        <strain evidence="2 3">WL0050</strain>
    </source>
</reference>
<name>A0ABT2ZJR4_9RHOB</name>
<accession>A0ABT2ZJR4</accession>
<dbReference type="InterPro" id="IPR024747">
    <property type="entry name" value="Pyridox_Oxase-rel"/>
</dbReference>
<dbReference type="EMBL" id="JAOWKZ010000001">
    <property type="protein sequence ID" value="MCV2871356.1"/>
    <property type="molecule type" value="Genomic_DNA"/>
</dbReference>
<dbReference type="RefSeq" id="WP_263738531.1">
    <property type="nucleotide sequence ID" value="NZ_JAOWKZ010000001.1"/>
</dbReference>
<dbReference type="PANTHER" id="PTHR34071">
    <property type="entry name" value="5-NITROIMIDAZOLE ANTIBIOTICS RESISTANCE PROTEIN, NIMA-FAMILY-RELATED PROTEIN-RELATED"/>
    <property type="match status" value="1"/>
</dbReference>
<dbReference type="SUPFAM" id="SSF50475">
    <property type="entry name" value="FMN-binding split barrel"/>
    <property type="match status" value="1"/>
</dbReference>
<evidence type="ECO:0000313" key="3">
    <source>
        <dbReference type="Proteomes" id="UP001652564"/>
    </source>
</evidence>
<dbReference type="Gene3D" id="2.30.110.10">
    <property type="entry name" value="Electron Transport, Fmn-binding Protein, Chain A"/>
    <property type="match status" value="1"/>
</dbReference>
<organism evidence="2 3">
    <name type="scientific">Albidovulum litorale</name>
    <dbReference type="NCBI Taxonomy" id="2984134"/>
    <lineage>
        <taxon>Bacteria</taxon>
        <taxon>Pseudomonadati</taxon>
        <taxon>Pseudomonadota</taxon>
        <taxon>Alphaproteobacteria</taxon>
        <taxon>Rhodobacterales</taxon>
        <taxon>Paracoccaceae</taxon>
        <taxon>Albidovulum</taxon>
    </lineage>
</organism>
<evidence type="ECO:0000313" key="2">
    <source>
        <dbReference type="EMBL" id="MCV2871356.1"/>
    </source>
</evidence>
<protein>
    <submittedName>
        <fullName evidence="2">Pyridoxamine 5'-phosphate oxidase family protein</fullName>
    </submittedName>
</protein>
<dbReference type="PANTHER" id="PTHR34071:SF2">
    <property type="entry name" value="FLAVIN-NUCLEOTIDE-BINDING PROTEIN"/>
    <property type="match status" value="1"/>
</dbReference>
<comment type="caution">
    <text evidence="2">The sequence shown here is derived from an EMBL/GenBank/DDBJ whole genome shotgun (WGS) entry which is preliminary data.</text>
</comment>
<dbReference type="Pfam" id="PF12900">
    <property type="entry name" value="Pyridox_ox_2"/>
    <property type="match status" value="1"/>
</dbReference>
<gene>
    <name evidence="2" type="ORF">OEZ71_03510</name>
</gene>
<feature type="compositionally biased region" description="Polar residues" evidence="1">
    <location>
        <begin position="1"/>
        <end position="10"/>
    </location>
</feature>
<feature type="region of interest" description="Disordered" evidence="1">
    <location>
        <begin position="1"/>
        <end position="20"/>
    </location>
</feature>